<evidence type="ECO:0000259" key="17">
    <source>
        <dbReference type="PROSITE" id="PS50142"/>
    </source>
</evidence>
<feature type="domain" description="DRBM" evidence="16">
    <location>
        <begin position="162"/>
        <end position="230"/>
    </location>
</feature>
<keyword evidence="19" id="KW-1185">Reference proteome</keyword>
<comment type="function">
    <text evidence="15">Digests double-stranded RNA. Involved in the processing of primary rRNA transcript to yield the immediate precursors to the large and small rRNAs (23S and 16S). Processes some mRNAs, and tRNAs when they are encoded in the rRNA operon. Processes pre-crRNA and tracrRNA of type II CRISPR loci if present in the organism.</text>
</comment>
<protein>
    <recommendedName>
        <fullName evidence="15">Ribonuclease 3</fullName>
        <ecNumber evidence="15">3.1.26.3</ecNumber>
    </recommendedName>
    <alternativeName>
        <fullName evidence="15">Ribonuclease III</fullName>
        <shortName evidence="15">RNase III</shortName>
    </alternativeName>
</protein>
<keyword evidence="13 15" id="KW-0460">Magnesium</keyword>
<evidence type="ECO:0000256" key="15">
    <source>
        <dbReference type="HAMAP-Rule" id="MF_00104"/>
    </source>
</evidence>
<dbReference type="GO" id="GO:0010468">
    <property type="term" value="P:regulation of gene expression"/>
    <property type="evidence" value="ECO:0007669"/>
    <property type="project" value="TreeGrafter"/>
</dbReference>
<dbReference type="Gene3D" id="3.30.160.20">
    <property type="match status" value="1"/>
</dbReference>
<evidence type="ECO:0000256" key="7">
    <source>
        <dbReference type="ARBA" id="ARBA00022664"/>
    </source>
</evidence>
<feature type="binding site" evidence="15">
    <location>
        <position position="48"/>
    </location>
    <ligand>
        <name>Mg(2+)</name>
        <dbReference type="ChEBI" id="CHEBI:18420"/>
    </ligand>
</feature>
<keyword evidence="14 15" id="KW-0694">RNA-binding</keyword>
<reference evidence="18" key="1">
    <citation type="submission" date="2021-01" db="EMBL/GenBank/DDBJ databases">
        <title>Whole genome shotgun sequence of Demequina activiva NBRC 110675.</title>
        <authorList>
            <person name="Komaki H."/>
            <person name="Tamura T."/>
        </authorList>
    </citation>
    <scope>NUCLEOTIDE SEQUENCE</scope>
    <source>
        <strain evidence="18">NBRC 110675</strain>
    </source>
</reference>
<dbReference type="Gene3D" id="1.10.1520.10">
    <property type="entry name" value="Ribonuclease III domain"/>
    <property type="match status" value="1"/>
</dbReference>
<evidence type="ECO:0000256" key="14">
    <source>
        <dbReference type="ARBA" id="ARBA00022884"/>
    </source>
</evidence>
<dbReference type="AlphaFoldDB" id="A0A919Q6H2"/>
<gene>
    <name evidence="15 18" type="primary">rnc</name>
    <name evidence="18" type="ORF">Dac01nite_18650</name>
</gene>
<feature type="binding site" evidence="15">
    <location>
        <position position="121"/>
    </location>
    <ligand>
        <name>Mg(2+)</name>
        <dbReference type="ChEBI" id="CHEBI:18420"/>
    </ligand>
</feature>
<comment type="cofactor">
    <cofactor evidence="15">
        <name>Mg(2+)</name>
        <dbReference type="ChEBI" id="CHEBI:18420"/>
    </cofactor>
</comment>
<comment type="catalytic activity">
    <reaction evidence="1 15">
        <text>Endonucleolytic cleavage to 5'-phosphomonoester.</text>
        <dbReference type="EC" id="3.1.26.3"/>
    </reaction>
</comment>
<keyword evidence="15" id="KW-0699">rRNA-binding</keyword>
<dbReference type="CDD" id="cd00593">
    <property type="entry name" value="RIBOc"/>
    <property type="match status" value="1"/>
</dbReference>
<evidence type="ECO:0000256" key="2">
    <source>
        <dbReference type="ARBA" id="ARBA00004496"/>
    </source>
</evidence>
<dbReference type="FunFam" id="3.30.160.20:FF:000003">
    <property type="entry name" value="Ribonuclease 3"/>
    <property type="match status" value="1"/>
</dbReference>
<dbReference type="PROSITE" id="PS50137">
    <property type="entry name" value="DS_RBD"/>
    <property type="match status" value="1"/>
</dbReference>
<dbReference type="Pfam" id="PF00035">
    <property type="entry name" value="dsrm"/>
    <property type="match status" value="1"/>
</dbReference>
<dbReference type="GO" id="GO:0006364">
    <property type="term" value="P:rRNA processing"/>
    <property type="evidence" value="ECO:0007669"/>
    <property type="project" value="UniProtKB-UniRule"/>
</dbReference>
<comment type="subcellular location">
    <subcellularLocation>
        <location evidence="2 15">Cytoplasm</location>
    </subcellularLocation>
</comment>
<dbReference type="GO" id="GO:0003725">
    <property type="term" value="F:double-stranded RNA binding"/>
    <property type="evidence" value="ECO:0007669"/>
    <property type="project" value="TreeGrafter"/>
</dbReference>
<dbReference type="GO" id="GO:0006397">
    <property type="term" value="P:mRNA processing"/>
    <property type="evidence" value="ECO:0007669"/>
    <property type="project" value="UniProtKB-UniRule"/>
</dbReference>
<evidence type="ECO:0000256" key="10">
    <source>
        <dbReference type="ARBA" id="ARBA00022723"/>
    </source>
</evidence>
<dbReference type="GO" id="GO:0019843">
    <property type="term" value="F:rRNA binding"/>
    <property type="evidence" value="ECO:0007669"/>
    <property type="project" value="UniProtKB-KW"/>
</dbReference>
<accession>A0A919Q6H2</accession>
<sequence length="239" mass="24732">MSIPGQAAANALADRLGVVVDPELLVLALTHRSFAYEAGGLPTNERLEFLGDSVLGVVVTDRLYRDHPDLPEGELAKMRAASVSQRALAKVARELELGPCILLGKGETATGGSNKDSILCDALEAVFGAVYLTHGIEVSTEVILRLVGPTLAAAATSGVALDWKTSLQEATALRGMGAPTYTAEGTGPDHERIFTATVTVDGETFGSGTGSSKKHAEQEAAERAYAAIVALDAAAATTD</sequence>
<dbReference type="InterPro" id="IPR000999">
    <property type="entry name" value="RNase_III_dom"/>
</dbReference>
<dbReference type="GO" id="GO:0046872">
    <property type="term" value="F:metal ion binding"/>
    <property type="evidence" value="ECO:0007669"/>
    <property type="project" value="UniProtKB-KW"/>
</dbReference>
<evidence type="ECO:0000259" key="16">
    <source>
        <dbReference type="PROSITE" id="PS50137"/>
    </source>
</evidence>
<evidence type="ECO:0000313" key="18">
    <source>
        <dbReference type="EMBL" id="GIG55113.1"/>
    </source>
</evidence>
<dbReference type="SMART" id="SM00358">
    <property type="entry name" value="DSRM"/>
    <property type="match status" value="1"/>
</dbReference>
<evidence type="ECO:0000313" key="19">
    <source>
        <dbReference type="Proteomes" id="UP000652354"/>
    </source>
</evidence>
<dbReference type="InterPro" id="IPR036389">
    <property type="entry name" value="RNase_III_sf"/>
</dbReference>
<dbReference type="InterPro" id="IPR014720">
    <property type="entry name" value="dsRBD_dom"/>
</dbReference>
<evidence type="ECO:0000256" key="3">
    <source>
        <dbReference type="ARBA" id="ARBA00010183"/>
    </source>
</evidence>
<dbReference type="FunFam" id="1.10.1520.10:FF:000001">
    <property type="entry name" value="Ribonuclease 3"/>
    <property type="match status" value="1"/>
</dbReference>
<keyword evidence="5 15" id="KW-0963">Cytoplasm</keyword>
<dbReference type="PANTHER" id="PTHR11207">
    <property type="entry name" value="RIBONUCLEASE III"/>
    <property type="match status" value="1"/>
</dbReference>
<dbReference type="InterPro" id="IPR011907">
    <property type="entry name" value="RNase_III"/>
</dbReference>
<dbReference type="SUPFAM" id="SSF69065">
    <property type="entry name" value="RNase III domain-like"/>
    <property type="match status" value="1"/>
</dbReference>
<keyword evidence="6 15" id="KW-0698">rRNA processing</keyword>
<dbReference type="SUPFAM" id="SSF54768">
    <property type="entry name" value="dsRNA-binding domain-like"/>
    <property type="match status" value="1"/>
</dbReference>
<evidence type="ECO:0000256" key="5">
    <source>
        <dbReference type="ARBA" id="ARBA00022490"/>
    </source>
</evidence>
<feature type="domain" description="RNase III" evidence="17">
    <location>
        <begin position="9"/>
        <end position="135"/>
    </location>
</feature>
<dbReference type="HAMAP" id="MF_00104">
    <property type="entry name" value="RNase_III"/>
    <property type="match status" value="1"/>
</dbReference>
<evidence type="ECO:0000256" key="11">
    <source>
        <dbReference type="ARBA" id="ARBA00022759"/>
    </source>
</evidence>
<dbReference type="Proteomes" id="UP000652354">
    <property type="component" value="Unassembled WGS sequence"/>
</dbReference>
<dbReference type="CDD" id="cd10845">
    <property type="entry name" value="DSRM_RNAse_III_family"/>
    <property type="match status" value="1"/>
</dbReference>
<keyword evidence="9 15" id="KW-0540">Nuclease</keyword>
<evidence type="ECO:0000256" key="9">
    <source>
        <dbReference type="ARBA" id="ARBA00022722"/>
    </source>
</evidence>
<feature type="active site" evidence="15">
    <location>
        <position position="52"/>
    </location>
</feature>
<dbReference type="Pfam" id="PF14622">
    <property type="entry name" value="Ribonucleas_3_3"/>
    <property type="match status" value="1"/>
</dbReference>
<dbReference type="EMBL" id="BONR01000004">
    <property type="protein sequence ID" value="GIG55113.1"/>
    <property type="molecule type" value="Genomic_DNA"/>
</dbReference>
<evidence type="ECO:0000256" key="4">
    <source>
        <dbReference type="ARBA" id="ARBA00011738"/>
    </source>
</evidence>
<evidence type="ECO:0000256" key="13">
    <source>
        <dbReference type="ARBA" id="ARBA00022842"/>
    </source>
</evidence>
<dbReference type="NCBIfam" id="TIGR02191">
    <property type="entry name" value="RNaseIII"/>
    <property type="match status" value="1"/>
</dbReference>
<dbReference type="GO" id="GO:0042802">
    <property type="term" value="F:identical protein binding"/>
    <property type="evidence" value="ECO:0007669"/>
    <property type="project" value="UniProtKB-ARBA"/>
</dbReference>
<keyword evidence="11 15" id="KW-0255">Endonuclease</keyword>
<evidence type="ECO:0000256" key="8">
    <source>
        <dbReference type="ARBA" id="ARBA00022694"/>
    </source>
</evidence>
<evidence type="ECO:0000256" key="1">
    <source>
        <dbReference type="ARBA" id="ARBA00000109"/>
    </source>
</evidence>
<comment type="caution">
    <text evidence="18">The sequence shown here is derived from an EMBL/GenBank/DDBJ whole genome shotgun (WGS) entry which is preliminary data.</text>
</comment>
<proteinExistence type="inferred from homology"/>
<keyword evidence="10 15" id="KW-0479">Metal-binding</keyword>
<organism evidence="18 19">
    <name type="scientific">Demequina activiva</name>
    <dbReference type="NCBI Taxonomy" id="1582364"/>
    <lineage>
        <taxon>Bacteria</taxon>
        <taxon>Bacillati</taxon>
        <taxon>Actinomycetota</taxon>
        <taxon>Actinomycetes</taxon>
        <taxon>Micrococcales</taxon>
        <taxon>Demequinaceae</taxon>
        <taxon>Demequina</taxon>
    </lineage>
</organism>
<evidence type="ECO:0000256" key="6">
    <source>
        <dbReference type="ARBA" id="ARBA00022552"/>
    </source>
</evidence>
<keyword evidence="7 15" id="KW-0507">mRNA processing</keyword>
<dbReference type="PROSITE" id="PS00517">
    <property type="entry name" value="RNASE_3_1"/>
    <property type="match status" value="1"/>
</dbReference>
<dbReference type="PROSITE" id="PS50142">
    <property type="entry name" value="RNASE_3_2"/>
    <property type="match status" value="1"/>
</dbReference>
<dbReference type="GO" id="GO:0004525">
    <property type="term" value="F:ribonuclease III activity"/>
    <property type="evidence" value="ECO:0007669"/>
    <property type="project" value="UniProtKB-UniRule"/>
</dbReference>
<name>A0A919Q6H2_9MICO</name>
<dbReference type="GO" id="GO:0008033">
    <property type="term" value="P:tRNA processing"/>
    <property type="evidence" value="ECO:0007669"/>
    <property type="project" value="UniProtKB-KW"/>
</dbReference>
<feature type="active site" evidence="15">
    <location>
        <position position="124"/>
    </location>
</feature>
<keyword evidence="12 15" id="KW-0378">Hydrolase</keyword>
<evidence type="ECO:0000256" key="12">
    <source>
        <dbReference type="ARBA" id="ARBA00022801"/>
    </source>
</evidence>
<dbReference type="EC" id="3.1.26.3" evidence="15"/>
<dbReference type="PANTHER" id="PTHR11207:SF0">
    <property type="entry name" value="RIBONUCLEASE 3"/>
    <property type="match status" value="1"/>
</dbReference>
<dbReference type="GO" id="GO:0005737">
    <property type="term" value="C:cytoplasm"/>
    <property type="evidence" value="ECO:0007669"/>
    <property type="project" value="UniProtKB-SubCell"/>
</dbReference>
<dbReference type="RefSeq" id="WP_203656294.1">
    <property type="nucleotide sequence ID" value="NZ_BONR01000004.1"/>
</dbReference>
<feature type="binding site" evidence="15">
    <location>
        <position position="124"/>
    </location>
    <ligand>
        <name>Mg(2+)</name>
        <dbReference type="ChEBI" id="CHEBI:18420"/>
    </ligand>
</feature>
<dbReference type="SMART" id="SM00535">
    <property type="entry name" value="RIBOc"/>
    <property type="match status" value="1"/>
</dbReference>
<comment type="similarity">
    <text evidence="3">Belongs to the ribonuclease III family.</text>
</comment>
<comment type="subunit">
    <text evidence="4 15">Homodimer.</text>
</comment>
<keyword evidence="8 15" id="KW-0819">tRNA processing</keyword>